<feature type="compositionally biased region" description="Low complexity" evidence="1">
    <location>
        <begin position="883"/>
        <end position="893"/>
    </location>
</feature>
<feature type="region of interest" description="Disordered" evidence="1">
    <location>
        <begin position="984"/>
        <end position="1005"/>
    </location>
</feature>
<dbReference type="EMBL" id="KE124036">
    <property type="protein sequence ID" value="EPB84543.1"/>
    <property type="molecule type" value="Genomic_DNA"/>
</dbReference>
<feature type="region of interest" description="Disordered" evidence="1">
    <location>
        <begin position="735"/>
        <end position="830"/>
    </location>
</feature>
<dbReference type="OrthoDB" id="5382203at2759"/>
<reference evidence="3" key="1">
    <citation type="submission" date="2013-05" db="EMBL/GenBank/DDBJ databases">
        <title>The Genome sequence of Mucor circinelloides f. circinelloides 1006PhL.</title>
        <authorList>
            <consortium name="The Broad Institute Genomics Platform"/>
            <person name="Cuomo C."/>
            <person name="Earl A."/>
            <person name="Findley K."/>
            <person name="Lee S.C."/>
            <person name="Walker B."/>
            <person name="Young S."/>
            <person name="Zeng Q."/>
            <person name="Gargeya S."/>
            <person name="Fitzgerald M."/>
            <person name="Haas B."/>
            <person name="Abouelleil A."/>
            <person name="Allen A.W."/>
            <person name="Alvarado L."/>
            <person name="Arachchi H.M."/>
            <person name="Berlin A.M."/>
            <person name="Chapman S.B."/>
            <person name="Gainer-Dewar J."/>
            <person name="Goldberg J."/>
            <person name="Griggs A."/>
            <person name="Gujja S."/>
            <person name="Hansen M."/>
            <person name="Howarth C."/>
            <person name="Imamovic A."/>
            <person name="Ireland A."/>
            <person name="Larimer J."/>
            <person name="McCowan C."/>
            <person name="Murphy C."/>
            <person name="Pearson M."/>
            <person name="Poon T.W."/>
            <person name="Priest M."/>
            <person name="Roberts A."/>
            <person name="Saif S."/>
            <person name="Shea T."/>
            <person name="Sisk P."/>
            <person name="Sykes S."/>
            <person name="Wortman J."/>
            <person name="Nusbaum C."/>
            <person name="Birren B."/>
        </authorList>
    </citation>
    <scope>NUCLEOTIDE SEQUENCE [LARGE SCALE GENOMIC DNA]</scope>
    <source>
        <strain evidence="3">1006PhL</strain>
    </source>
</reference>
<feature type="compositionally biased region" description="Polar residues" evidence="1">
    <location>
        <begin position="626"/>
        <end position="641"/>
    </location>
</feature>
<name>S2JPK4_MUCC1</name>
<dbReference type="VEuPathDB" id="FungiDB:HMPREF1544_08708"/>
<dbReference type="InParanoid" id="S2JPK4"/>
<dbReference type="OMA" id="SHMPRRE"/>
<feature type="compositionally biased region" description="Low complexity" evidence="1">
    <location>
        <begin position="597"/>
        <end position="612"/>
    </location>
</feature>
<accession>S2JPK4</accession>
<keyword evidence="3" id="KW-1185">Reference proteome</keyword>
<evidence type="ECO:0000313" key="3">
    <source>
        <dbReference type="Proteomes" id="UP000014254"/>
    </source>
</evidence>
<feature type="compositionally biased region" description="Basic and acidic residues" evidence="1">
    <location>
        <begin position="984"/>
        <end position="993"/>
    </location>
</feature>
<gene>
    <name evidence="2" type="ORF">HMPREF1544_08708</name>
</gene>
<feature type="compositionally biased region" description="Low complexity" evidence="1">
    <location>
        <begin position="431"/>
        <end position="453"/>
    </location>
</feature>
<feature type="compositionally biased region" description="Low complexity" evidence="1">
    <location>
        <begin position="393"/>
        <end position="420"/>
    </location>
</feature>
<dbReference type="InterPro" id="IPR009072">
    <property type="entry name" value="Histone-fold"/>
</dbReference>
<protein>
    <submittedName>
        <fullName evidence="2">Uncharacterized protein</fullName>
    </submittedName>
</protein>
<feature type="compositionally biased region" description="Polar residues" evidence="1">
    <location>
        <begin position="584"/>
        <end position="596"/>
    </location>
</feature>
<dbReference type="GO" id="GO:0046982">
    <property type="term" value="F:protein heterodimerization activity"/>
    <property type="evidence" value="ECO:0007669"/>
    <property type="project" value="InterPro"/>
</dbReference>
<feature type="region of interest" description="Disordered" evidence="1">
    <location>
        <begin position="374"/>
        <end position="458"/>
    </location>
</feature>
<sequence>MKSDEHYICQRAANAIISEIGPFRVSTDALQAINQFLDEFIVLLLTCSLSLDLSQIKSVVVSLLPSTLGKNAIVEAELEVKTFTETESIDYDLYERMRNLAEKDFPLNEAVPLLREKCFEFCTLADKDDQMYLQQSIRQKRNEANMKVIISPIVAIYVTTVMEHIAEYLLTAVAMTAEHEDTDYVRVKEVFLALIDDIQLGDVFHRMDLKDKMEKRAGFLNTNVARTSYLPNPTAPANNRKSYTMDHQNETGSFLDITFDDLDLDYFDDNPRKSTVSTASRVPEVARPHSAMSYSSIATANTNGFNNSNNANRKSTFHLFKNNRNSFSGDVLPRASSPALSVYDPDAPNAMNFDDLIKSGGTVKVSLTPNRLRSIEHKDELAPPQPTWERRSTSSSSPRLSAVNSLPSRPSSPLVSQQQQHGSAATKKLAQSQSMPLSSPSSSSLSYNSSNNNEQDGIQMDYHKPKMSIEVPKINARPQTPSSPLSKKSFTINDASRFENPRNAPKPPPSLSSDSLPGTIPIAPPSIHPPSSIKSPKLNAATLNNKPPSIASSNSSSKLPVMSSPPAPKPAAITPLGKLPSPPTANTASKRSPSVKSANVSASTTSVNNSSNDSIASTVSSVASMPSPIVKSTSNSTTISIQEPPLPRPSKSNSNNNNNTSNTNVMNTNGMVIRRSSMSNRKSRENLRKLKEEQLQRELAAVVVDEPLPTAILKSNDATAKDDVQVLTEEPQQIVNDDTEVSAPAAPRQVRFDNSESTEKAANQEPSLVMDPVPAPKPTASTPNASDITPTADTPANNNGIIPRKKAATLSPERPSSMVAKRASMISSNRRRSMHEDILLRQRVSTVGSVSVSIKQWDDILKSEETTTSTNVIPPAAHRRSVLRQLRQQQQQQANEQSPDGSTTNNNNAVLDKVLKFERASTLDDHQRVSHMPRRERFLYLQQDPSAIERKSTILSPKKPIIQHQPHRAIGIDQGVQTDFAKEDTKKHGICRSDDDDEEHGEVDGDEEWFLQDSEWDEQEEVAMVEWLLGD</sequence>
<evidence type="ECO:0000313" key="2">
    <source>
        <dbReference type="EMBL" id="EPB84543.1"/>
    </source>
</evidence>
<dbReference type="eggNOG" id="ENOG502S52W">
    <property type="taxonomic scope" value="Eukaryota"/>
</dbReference>
<organism evidence="2 3">
    <name type="scientific">Mucor circinelloides f. circinelloides (strain 1006PhL)</name>
    <name type="common">Mucormycosis agent</name>
    <name type="synonym">Calyptromyces circinelloides</name>
    <dbReference type="NCBI Taxonomy" id="1220926"/>
    <lineage>
        <taxon>Eukaryota</taxon>
        <taxon>Fungi</taxon>
        <taxon>Fungi incertae sedis</taxon>
        <taxon>Mucoromycota</taxon>
        <taxon>Mucoromycotina</taxon>
        <taxon>Mucoromycetes</taxon>
        <taxon>Mucorales</taxon>
        <taxon>Mucorineae</taxon>
        <taxon>Mucoraceae</taxon>
        <taxon>Mucor</taxon>
    </lineage>
</organism>
<dbReference type="AlphaFoldDB" id="S2JPK4"/>
<feature type="compositionally biased region" description="Low complexity" evidence="1">
    <location>
        <begin position="544"/>
        <end position="558"/>
    </location>
</feature>
<feature type="region of interest" description="Disordered" evidence="1">
    <location>
        <begin position="497"/>
        <end position="614"/>
    </location>
</feature>
<feature type="compositionally biased region" description="Acidic residues" evidence="1">
    <location>
        <begin position="994"/>
        <end position="1005"/>
    </location>
</feature>
<feature type="region of interest" description="Disordered" evidence="1">
    <location>
        <begin position="868"/>
        <end position="907"/>
    </location>
</feature>
<feature type="compositionally biased region" description="Polar residues" evidence="1">
    <location>
        <begin position="894"/>
        <end position="907"/>
    </location>
</feature>
<proteinExistence type="predicted"/>
<evidence type="ECO:0000256" key="1">
    <source>
        <dbReference type="SAM" id="MobiDB-lite"/>
    </source>
</evidence>
<feature type="compositionally biased region" description="Low complexity" evidence="1">
    <location>
        <begin position="652"/>
        <end position="669"/>
    </location>
</feature>
<feature type="compositionally biased region" description="Basic and acidic residues" evidence="1">
    <location>
        <begin position="750"/>
        <end position="759"/>
    </location>
</feature>
<feature type="compositionally biased region" description="Polar residues" evidence="1">
    <location>
        <begin position="779"/>
        <end position="800"/>
    </location>
</feature>
<dbReference type="Gene3D" id="1.10.20.10">
    <property type="entry name" value="Histone, subunit A"/>
    <property type="match status" value="1"/>
</dbReference>
<feature type="compositionally biased region" description="Low complexity" evidence="1">
    <location>
        <begin position="511"/>
        <end position="521"/>
    </location>
</feature>
<dbReference type="STRING" id="1220926.S2JPK4"/>
<feature type="region of interest" description="Disordered" evidence="1">
    <location>
        <begin position="626"/>
        <end position="686"/>
    </location>
</feature>
<dbReference type="Proteomes" id="UP000014254">
    <property type="component" value="Unassembled WGS sequence"/>
</dbReference>